<keyword evidence="1" id="KW-0472">Membrane</keyword>
<proteinExistence type="predicted"/>
<protein>
    <submittedName>
        <fullName evidence="2">Uncharacterized protein</fullName>
    </submittedName>
</protein>
<keyword evidence="1" id="KW-1133">Transmembrane helix</keyword>
<sequence length="338" mass="39995">MEIILKYKNRIAIGISVIAVIILIIFLSFKFSSNSDKEVAYDFSKPYTKIEFIKDEMYIFEKNKFLRFNKNGKLKLEKEIENNGKIRVSNDVIYSLMPNEIIMYSKNFDEIKRISLEKEIQDFIIENNKLILINNASFKIFDENLTEIYSNEDVQNPGYVKFSKSKNNFAYTDYVKYENSIKSRFHILNLKDKSTVCDFTFFNEFIIEFGFVNDSDDKLFVATNEKLYLFEKNIIKNQYYIKNLKNIVYDSGKIYLFSEDLKVFNAKDLKLEKTVDIGDDYVKSYILSKDILLVKKNGYVLIDKSTFKTREFSAEILDSIQSEDSVYLIQKDRYKKIK</sequence>
<dbReference type="OrthoDB" id="1700577at2"/>
<evidence type="ECO:0000313" key="3">
    <source>
        <dbReference type="Proteomes" id="UP000031386"/>
    </source>
</evidence>
<dbReference type="RefSeq" id="WP_041954447.1">
    <property type="nucleotide sequence ID" value="NZ_CP009761.1"/>
</dbReference>
<feature type="transmembrane region" description="Helical" evidence="1">
    <location>
        <begin position="12"/>
        <end position="29"/>
    </location>
</feature>
<name>A0A0B4S319_9FIRM</name>
<evidence type="ECO:0000256" key="1">
    <source>
        <dbReference type="SAM" id="Phobius"/>
    </source>
</evidence>
<reference evidence="2 3" key="1">
    <citation type="submission" date="2014-10" db="EMBL/GenBank/DDBJ databases">
        <title>Complete genome sequence of Parvimonas micra KCOM 1535 (= ChDC B708).</title>
        <authorList>
            <person name="Kook J.-K."/>
            <person name="Park S.-N."/>
            <person name="Lim Y.K."/>
            <person name="Roh H."/>
        </authorList>
    </citation>
    <scope>NUCLEOTIDE SEQUENCE [LARGE SCALE GENOMIC DNA]</scope>
    <source>
        <strain evidence="3">KCOM 1535 / ChDC B708</strain>
    </source>
</reference>
<dbReference type="EMBL" id="CP009761">
    <property type="protein sequence ID" value="AIZ36929.1"/>
    <property type="molecule type" value="Genomic_DNA"/>
</dbReference>
<keyword evidence="3" id="KW-1185">Reference proteome</keyword>
<evidence type="ECO:0000313" key="2">
    <source>
        <dbReference type="EMBL" id="AIZ36929.1"/>
    </source>
</evidence>
<organism evidence="2 3">
    <name type="scientific">Parvimonas micra</name>
    <dbReference type="NCBI Taxonomy" id="33033"/>
    <lineage>
        <taxon>Bacteria</taxon>
        <taxon>Bacillati</taxon>
        <taxon>Bacillota</taxon>
        <taxon>Tissierellia</taxon>
        <taxon>Tissierellales</taxon>
        <taxon>Peptoniphilaceae</taxon>
        <taxon>Parvimonas</taxon>
    </lineage>
</organism>
<dbReference type="KEGG" id="pmic:NW74_06055"/>
<keyword evidence="1" id="KW-0812">Transmembrane</keyword>
<dbReference type="AlphaFoldDB" id="A0A0B4S319"/>
<gene>
    <name evidence="2" type="ORF">NW74_06055</name>
</gene>
<dbReference type="STRING" id="33033.NW74_06055"/>
<dbReference type="Proteomes" id="UP000031386">
    <property type="component" value="Chromosome"/>
</dbReference>
<accession>A0A0B4S319</accession>